<dbReference type="GO" id="GO:0016787">
    <property type="term" value="F:hydrolase activity"/>
    <property type="evidence" value="ECO:0007669"/>
    <property type="project" value="UniProtKB-ARBA"/>
</dbReference>
<dbReference type="SUPFAM" id="SSF53649">
    <property type="entry name" value="Alkaline phosphatase-like"/>
    <property type="match status" value="1"/>
</dbReference>
<accession>A0A369VX73</accession>
<dbReference type="Gene3D" id="3.30.1360.180">
    <property type="match status" value="1"/>
</dbReference>
<dbReference type="PANTHER" id="PTHR10151:SF120">
    <property type="entry name" value="BIS(5'-ADENOSYL)-TRIPHOSPHATASE"/>
    <property type="match status" value="1"/>
</dbReference>
<proteinExistence type="predicted"/>
<feature type="signal peptide" evidence="1">
    <location>
        <begin position="1"/>
        <end position="19"/>
    </location>
</feature>
<dbReference type="InterPro" id="IPR002591">
    <property type="entry name" value="Phosphodiest/P_Trfase"/>
</dbReference>
<evidence type="ECO:0000313" key="2">
    <source>
        <dbReference type="EMBL" id="RDE06733.1"/>
    </source>
</evidence>
<evidence type="ECO:0000256" key="1">
    <source>
        <dbReference type="SAM" id="SignalP"/>
    </source>
</evidence>
<evidence type="ECO:0000313" key="3">
    <source>
        <dbReference type="Proteomes" id="UP000253918"/>
    </source>
</evidence>
<organism evidence="2 3">
    <name type="scientific">Sphingomonas aracearum</name>
    <dbReference type="NCBI Taxonomy" id="2283317"/>
    <lineage>
        <taxon>Bacteria</taxon>
        <taxon>Pseudomonadati</taxon>
        <taxon>Pseudomonadota</taxon>
        <taxon>Alphaproteobacteria</taxon>
        <taxon>Sphingomonadales</taxon>
        <taxon>Sphingomonadaceae</taxon>
        <taxon>Sphingomonas</taxon>
    </lineage>
</organism>
<dbReference type="AlphaFoldDB" id="A0A369VX73"/>
<dbReference type="EMBL" id="QQNB01000001">
    <property type="protein sequence ID" value="RDE06733.1"/>
    <property type="molecule type" value="Genomic_DNA"/>
</dbReference>
<sequence>MRRLIPALAALLLAGCGYPYTPPALPPVTAPGPAATGALATVAPAERRTPVTILVSLDGFRPDYLRRGNTPNLDALAAGGVQGTMRPSFPALTFSNHTAMITGLYPDRNGIVATQMYDPRRPDVKFTNSDPVQAFDPFWWGESEPLWIAAERNGIHTGVMFWPGSETGHDGVRPDDWMRYDANYTGDKRVRTVLDWMRRPAASRPRFTLMYQDAVDKAGHKFGPFAPETIAAIRDVDSWVGTLVAGLRALGQPANMLVVSDHGMEQVDPARAVLLDSLVPRGSYRWGQWGPFASIDALPGHEAEVAAGLLKPHPLVKCWRKEALPARFHYGHNPRVPQFVCVAEPGAELVATPPTNHGDHAYDPDLPSMTALFLANGPAFRAGAKAPPKFDNVDVYPLLRRLIGLPPAAGIDGTDAPFKDIIAR</sequence>
<keyword evidence="1" id="KW-0732">Signal</keyword>
<dbReference type="OrthoDB" id="9771966at2"/>
<dbReference type="InterPro" id="IPR017850">
    <property type="entry name" value="Alkaline_phosphatase_core_sf"/>
</dbReference>
<protein>
    <submittedName>
        <fullName evidence="2">Alkaline phosphatase family protein</fullName>
    </submittedName>
</protein>
<dbReference type="Proteomes" id="UP000253918">
    <property type="component" value="Unassembled WGS sequence"/>
</dbReference>
<name>A0A369VX73_9SPHN</name>
<dbReference type="PANTHER" id="PTHR10151">
    <property type="entry name" value="ECTONUCLEOTIDE PYROPHOSPHATASE/PHOSPHODIESTERASE"/>
    <property type="match status" value="1"/>
</dbReference>
<comment type="caution">
    <text evidence="2">The sequence shown here is derived from an EMBL/GenBank/DDBJ whole genome shotgun (WGS) entry which is preliminary data.</text>
</comment>
<dbReference type="CDD" id="cd16018">
    <property type="entry name" value="Enpp"/>
    <property type="match status" value="1"/>
</dbReference>
<dbReference type="PROSITE" id="PS51257">
    <property type="entry name" value="PROKAR_LIPOPROTEIN"/>
    <property type="match status" value="1"/>
</dbReference>
<feature type="chain" id="PRO_5016985395" evidence="1">
    <location>
        <begin position="20"/>
        <end position="424"/>
    </location>
</feature>
<dbReference type="Pfam" id="PF01663">
    <property type="entry name" value="Phosphodiest"/>
    <property type="match status" value="1"/>
</dbReference>
<gene>
    <name evidence="2" type="ORF">DVW87_03280</name>
</gene>
<dbReference type="RefSeq" id="WP_114686313.1">
    <property type="nucleotide sequence ID" value="NZ_QQNB01000001.1"/>
</dbReference>
<keyword evidence="3" id="KW-1185">Reference proteome</keyword>
<dbReference type="Gene3D" id="3.40.720.10">
    <property type="entry name" value="Alkaline Phosphatase, subunit A"/>
    <property type="match status" value="1"/>
</dbReference>
<reference evidence="2 3" key="1">
    <citation type="submission" date="2018-07" db="EMBL/GenBank/DDBJ databases">
        <title>a novel species of Sphingomonas isolated from the rhizosphere soil of Araceae plant.</title>
        <authorList>
            <person name="Zhiyong W."/>
            <person name="Qinglan Z."/>
            <person name="Zhiwei F."/>
            <person name="Ding X."/>
            <person name="Gejiao W."/>
            <person name="Shixue Z."/>
        </authorList>
    </citation>
    <scope>NUCLEOTIDE SEQUENCE [LARGE SCALE GENOMIC DNA]</scope>
    <source>
        <strain evidence="2 3">WZY 27</strain>
    </source>
</reference>